<evidence type="ECO:0000313" key="1">
    <source>
        <dbReference type="EMBL" id="VVD88285.1"/>
    </source>
</evidence>
<organism evidence="1 2">
    <name type="scientific">Pandoraea cepalis</name>
    <dbReference type="NCBI Taxonomy" id="2508294"/>
    <lineage>
        <taxon>Bacteria</taxon>
        <taxon>Pseudomonadati</taxon>
        <taxon>Pseudomonadota</taxon>
        <taxon>Betaproteobacteria</taxon>
        <taxon>Burkholderiales</taxon>
        <taxon>Burkholderiaceae</taxon>
        <taxon>Pandoraea</taxon>
    </lineage>
</organism>
<dbReference type="EMBL" id="CABPRY010000002">
    <property type="protein sequence ID" value="VVD88285.1"/>
    <property type="molecule type" value="Genomic_DNA"/>
</dbReference>
<dbReference type="AlphaFoldDB" id="A0A5E4TKA1"/>
<accession>A0A5E4TKA1</accession>
<dbReference type="Proteomes" id="UP000396788">
    <property type="component" value="Unassembled WGS sequence"/>
</dbReference>
<reference evidence="1 2" key="1">
    <citation type="submission" date="2019-08" db="EMBL/GenBank/DDBJ databases">
        <authorList>
            <person name="Peeters C."/>
        </authorList>
    </citation>
    <scope>NUCLEOTIDE SEQUENCE [LARGE SCALE GENOMIC DNA]</scope>
    <source>
        <strain evidence="1 2">LMG 31107</strain>
    </source>
</reference>
<protein>
    <submittedName>
        <fullName evidence="1">Uncharacterized protein</fullName>
    </submittedName>
</protein>
<sequence length="41" mass="4476">MARRRTQRGVVALFDDVTSPSDKDAGMLPILLTPAHRQSPA</sequence>
<proteinExistence type="predicted"/>
<name>A0A5E4TKA1_9BURK</name>
<evidence type="ECO:0000313" key="2">
    <source>
        <dbReference type="Proteomes" id="UP000396788"/>
    </source>
</evidence>
<gene>
    <name evidence="1" type="ORF">PCE31107_01492</name>
</gene>